<gene>
    <name evidence="5" type="ORF">U14_01356</name>
</gene>
<keyword evidence="6" id="KW-1185">Reference proteome</keyword>
<dbReference type="SUPFAM" id="SSF53850">
    <property type="entry name" value="Periplasmic binding protein-like II"/>
    <property type="match status" value="1"/>
</dbReference>
<evidence type="ECO:0000313" key="5">
    <source>
        <dbReference type="EMBL" id="GAK50130.1"/>
    </source>
</evidence>
<evidence type="ECO:0000256" key="2">
    <source>
        <dbReference type="ARBA" id="ARBA00022729"/>
    </source>
</evidence>
<sequence>MFKKILVVWLLAAGCLFGGALRGAEAAKDTLVIGIQDNSISLDPAICFEIVGAAYLDLLYERLVSFKENDLSAVVPVLAESWEISADGKTWIFHLRKGIKFANGDPVNAEAVVFSFKRTLALKGEPASLLTQFGLTEEGITQKDEMTVQFTLSDAYAPTLFLACLATPLFGIANPQEVLAHEENGDRGSKWLYNHSAGSGRYVLESREEGQQARLKANPNYWGTPPKAQSVTIRHIGEPAEQVSLLEQGTIDIAWNLDATMTAEIAGKREIQLSETLTLNLIYLMMNITYEPFTKPEVRDAIRYAIDYDGLIEKALGGAGRKIQSFIPKGLLGYNPDLPYVRDIVKAKELLAAAGYPDGFSLELNCFDFGFWLEVAGKIKSDLAQVGIQVTINARPAKDTINDLRTRTYQMTLIQWMTDYLDPDMNAKSFAYCTDLSENALYKMRAWQTNYLTPDTSQIVEQAALERDTEKRKALYLEATDKIMDEGPFAFLYSPTHQYAIRADIADMIGQLDVTAVDFPTLR</sequence>
<dbReference type="GO" id="GO:0042597">
    <property type="term" value="C:periplasmic space"/>
    <property type="evidence" value="ECO:0007669"/>
    <property type="project" value="UniProtKB-ARBA"/>
</dbReference>
<dbReference type="GO" id="GO:0043190">
    <property type="term" value="C:ATP-binding cassette (ABC) transporter complex"/>
    <property type="evidence" value="ECO:0007669"/>
    <property type="project" value="InterPro"/>
</dbReference>
<dbReference type="Gene3D" id="3.90.76.10">
    <property type="entry name" value="Dipeptide-binding Protein, Domain 1"/>
    <property type="match status" value="1"/>
</dbReference>
<reference evidence="5" key="1">
    <citation type="journal article" date="2015" name="PeerJ">
        <title>First genomic representation of candidate bacterial phylum KSB3 points to enhanced environmental sensing as a trigger of wastewater bulking.</title>
        <authorList>
            <person name="Sekiguchi Y."/>
            <person name="Ohashi A."/>
            <person name="Parks D.H."/>
            <person name="Yamauchi T."/>
            <person name="Tyson G.W."/>
            <person name="Hugenholtz P."/>
        </authorList>
    </citation>
    <scope>NUCLEOTIDE SEQUENCE [LARGE SCALE GENOMIC DNA]</scope>
</reference>
<feature type="signal peptide" evidence="3">
    <location>
        <begin position="1"/>
        <end position="26"/>
    </location>
</feature>
<dbReference type="EMBL" id="DF820456">
    <property type="protein sequence ID" value="GAK50130.1"/>
    <property type="molecule type" value="Genomic_DNA"/>
</dbReference>
<dbReference type="GO" id="GO:0015833">
    <property type="term" value="P:peptide transport"/>
    <property type="evidence" value="ECO:0007669"/>
    <property type="project" value="TreeGrafter"/>
</dbReference>
<feature type="domain" description="Solute-binding protein family 5" evidence="4">
    <location>
        <begin position="74"/>
        <end position="435"/>
    </location>
</feature>
<dbReference type="PROSITE" id="PS51257">
    <property type="entry name" value="PROKAR_LIPOPROTEIN"/>
    <property type="match status" value="1"/>
</dbReference>
<protein>
    <submittedName>
        <fullName evidence="5">ABC-type dipeptide transport system, periplasmic component</fullName>
    </submittedName>
</protein>
<dbReference type="Proteomes" id="UP000030700">
    <property type="component" value="Unassembled WGS sequence"/>
</dbReference>
<dbReference type="HOGENOM" id="CLU_017028_7_2_0"/>
<evidence type="ECO:0000256" key="1">
    <source>
        <dbReference type="ARBA" id="ARBA00005695"/>
    </source>
</evidence>
<name>A0A0S6VS59_9BACT</name>
<dbReference type="GO" id="GO:1904680">
    <property type="term" value="F:peptide transmembrane transporter activity"/>
    <property type="evidence" value="ECO:0007669"/>
    <property type="project" value="TreeGrafter"/>
</dbReference>
<dbReference type="PANTHER" id="PTHR30290:SF34">
    <property type="entry name" value="ABC TRANSPORTER, PERIPLASMIC OLIGO-PEPTIDE BINDING PROTEIN, PUTATIVE-RELATED"/>
    <property type="match status" value="1"/>
</dbReference>
<evidence type="ECO:0000313" key="6">
    <source>
        <dbReference type="Proteomes" id="UP000030700"/>
    </source>
</evidence>
<dbReference type="InterPro" id="IPR000914">
    <property type="entry name" value="SBP_5_dom"/>
</dbReference>
<proteinExistence type="inferred from homology"/>
<evidence type="ECO:0000259" key="4">
    <source>
        <dbReference type="Pfam" id="PF00496"/>
    </source>
</evidence>
<evidence type="ECO:0000256" key="3">
    <source>
        <dbReference type="SAM" id="SignalP"/>
    </source>
</evidence>
<dbReference type="PANTHER" id="PTHR30290">
    <property type="entry name" value="PERIPLASMIC BINDING COMPONENT OF ABC TRANSPORTER"/>
    <property type="match status" value="1"/>
</dbReference>
<dbReference type="STRING" id="1499966.U14_01356"/>
<organism evidence="5">
    <name type="scientific">Candidatus Moduliflexus flocculans</name>
    <dbReference type="NCBI Taxonomy" id="1499966"/>
    <lineage>
        <taxon>Bacteria</taxon>
        <taxon>Candidatus Moduliflexota</taxon>
        <taxon>Candidatus Moduliflexia</taxon>
        <taxon>Candidatus Moduliflexales</taxon>
        <taxon>Candidatus Moduliflexaceae</taxon>
    </lineage>
</organism>
<dbReference type="PROSITE" id="PS01040">
    <property type="entry name" value="SBP_BACTERIAL_5"/>
    <property type="match status" value="1"/>
</dbReference>
<dbReference type="InterPro" id="IPR023765">
    <property type="entry name" value="SBP_5_CS"/>
</dbReference>
<comment type="similarity">
    <text evidence="1">Belongs to the bacterial solute-binding protein 5 family.</text>
</comment>
<accession>A0A0S6VS59</accession>
<dbReference type="InterPro" id="IPR030678">
    <property type="entry name" value="Peptide/Ni-bd"/>
</dbReference>
<dbReference type="Gene3D" id="3.40.190.10">
    <property type="entry name" value="Periplasmic binding protein-like II"/>
    <property type="match status" value="1"/>
</dbReference>
<dbReference type="InterPro" id="IPR039424">
    <property type="entry name" value="SBP_5"/>
</dbReference>
<dbReference type="CDD" id="cd08512">
    <property type="entry name" value="PBP2_NikA_DppA_OppA_like_7"/>
    <property type="match status" value="1"/>
</dbReference>
<dbReference type="PIRSF" id="PIRSF002741">
    <property type="entry name" value="MppA"/>
    <property type="match status" value="1"/>
</dbReference>
<dbReference type="Pfam" id="PF00496">
    <property type="entry name" value="SBP_bac_5"/>
    <property type="match status" value="1"/>
</dbReference>
<dbReference type="AlphaFoldDB" id="A0A0S6VS59"/>
<keyword evidence="2 3" id="KW-0732">Signal</keyword>
<dbReference type="Gene3D" id="3.10.105.10">
    <property type="entry name" value="Dipeptide-binding Protein, Domain 3"/>
    <property type="match status" value="1"/>
</dbReference>
<feature type="chain" id="PRO_5006631436" evidence="3">
    <location>
        <begin position="27"/>
        <end position="523"/>
    </location>
</feature>